<protein>
    <recommendedName>
        <fullName evidence="4">Universal stress protein family protein</fullName>
    </recommendedName>
</protein>
<keyword evidence="3" id="KW-1185">Reference proteome</keyword>
<organism evidence="2 3">
    <name type="scientific">Streptomyces fradiae ATCC 10745 = DSM 40063</name>
    <dbReference type="NCBI Taxonomy" id="1319510"/>
    <lineage>
        <taxon>Bacteria</taxon>
        <taxon>Bacillati</taxon>
        <taxon>Actinomycetota</taxon>
        <taxon>Actinomycetes</taxon>
        <taxon>Kitasatosporales</taxon>
        <taxon>Streptomycetaceae</taxon>
        <taxon>Streptomyces</taxon>
    </lineage>
</organism>
<reference evidence="2 3" key="1">
    <citation type="submission" date="2013-05" db="EMBL/GenBank/DDBJ databases">
        <title>Genome Sequence of Streptomyces fradiae.</title>
        <authorList>
            <person name="Kirby R."/>
        </authorList>
    </citation>
    <scope>NUCLEOTIDE SEQUENCE [LARGE SCALE GENOMIC DNA]</scope>
    <source>
        <strain evidence="2 3">ATCC 10745</strain>
    </source>
</reference>
<sequence length="218" mass="22070">MIAVVGHTDLTTETLTLVEAELSARLLREADGAKGVVRVGAGVPVAAGRAARRAGRPLVVLLPAQGSVPAVLPYRDRHAAGELLLLAEQMRLMPYDPEGRDACVAADERMITTSRRLLAVWDGSPSNGRDATAHLVAFARARGIPVDVVWPAGATRRTPATAPASVTVAASAAPRRTPAASAAGGGRRPGGPGPGAAGSGASGPGGPRPGGQPRMPRS</sequence>
<feature type="region of interest" description="Disordered" evidence="1">
    <location>
        <begin position="157"/>
        <end position="218"/>
    </location>
</feature>
<evidence type="ECO:0000256" key="1">
    <source>
        <dbReference type="SAM" id="MobiDB-lite"/>
    </source>
</evidence>
<evidence type="ECO:0000313" key="3">
    <source>
        <dbReference type="Proteomes" id="UP000731519"/>
    </source>
</evidence>
<feature type="compositionally biased region" description="Gly residues" evidence="1">
    <location>
        <begin position="183"/>
        <end position="209"/>
    </location>
</feature>
<dbReference type="EMBL" id="ASYR01000047">
    <property type="protein sequence ID" value="KAF0646781.1"/>
    <property type="molecule type" value="Genomic_DNA"/>
</dbReference>
<comment type="caution">
    <text evidence="2">The sequence shown here is derived from an EMBL/GenBank/DDBJ whole genome shotgun (WGS) entry which is preliminary data.</text>
</comment>
<gene>
    <name evidence="2" type="ORF">K701_27085</name>
</gene>
<evidence type="ECO:0000313" key="2">
    <source>
        <dbReference type="EMBL" id="KAF0646781.1"/>
    </source>
</evidence>
<evidence type="ECO:0008006" key="4">
    <source>
        <dbReference type="Google" id="ProtNLM"/>
    </source>
</evidence>
<proteinExistence type="predicted"/>
<feature type="compositionally biased region" description="Low complexity" evidence="1">
    <location>
        <begin position="157"/>
        <end position="182"/>
    </location>
</feature>
<dbReference type="Proteomes" id="UP000731519">
    <property type="component" value="Unassembled WGS sequence"/>
</dbReference>
<name>A0ABQ6XLY9_STRFR</name>
<accession>A0ABQ6XLY9</accession>